<protein>
    <submittedName>
        <fullName evidence="1">Transcriptional regulator</fullName>
    </submittedName>
</protein>
<accession>A0A2N7X5S5</accession>
<comment type="caution">
    <text evidence="1">The sequence shown here is derived from an EMBL/GenBank/DDBJ whole genome shotgun (WGS) entry which is preliminary data.</text>
</comment>
<dbReference type="InterPro" id="IPR036390">
    <property type="entry name" value="WH_DNA-bd_sf"/>
</dbReference>
<dbReference type="STRING" id="863227.GCA_000373005_02032"/>
<gene>
    <name evidence="1" type="ORF">C0Z20_10475</name>
</gene>
<evidence type="ECO:0000313" key="1">
    <source>
        <dbReference type="EMBL" id="PMS37118.1"/>
    </source>
</evidence>
<keyword evidence="2" id="KW-1185">Reference proteome</keyword>
<dbReference type="EMBL" id="PNYC01000005">
    <property type="protein sequence ID" value="PMS37118.1"/>
    <property type="molecule type" value="Genomic_DNA"/>
</dbReference>
<name>A0A2N7X5S5_9BURK</name>
<sequence>MKTATIRIRRDTATALAEMGEHFISAWHEGESDTDTFEFESPKALFSVLTPKRWELMERLQALGEISLRALARSLERDVKRVHEDAAVLLEWGLIERTAHGKLHVPYDKIHTEFDLLAAA</sequence>
<dbReference type="OrthoDB" id="9809537at2"/>
<dbReference type="AlphaFoldDB" id="A0A2N7X5S5"/>
<dbReference type="SUPFAM" id="SSF46785">
    <property type="entry name" value="Winged helix' DNA-binding domain"/>
    <property type="match status" value="1"/>
</dbReference>
<organism evidence="1 2">
    <name type="scientific">Trinickia symbiotica</name>
    <dbReference type="NCBI Taxonomy" id="863227"/>
    <lineage>
        <taxon>Bacteria</taxon>
        <taxon>Pseudomonadati</taxon>
        <taxon>Pseudomonadota</taxon>
        <taxon>Betaproteobacteria</taxon>
        <taxon>Burkholderiales</taxon>
        <taxon>Burkholderiaceae</taxon>
        <taxon>Trinickia</taxon>
    </lineage>
</organism>
<dbReference type="RefSeq" id="WP_026229649.1">
    <property type="nucleotide sequence ID" value="NZ_KB890171.1"/>
</dbReference>
<dbReference type="Proteomes" id="UP000235777">
    <property type="component" value="Unassembled WGS sequence"/>
</dbReference>
<evidence type="ECO:0000313" key="2">
    <source>
        <dbReference type="Proteomes" id="UP000235777"/>
    </source>
</evidence>
<dbReference type="Pfam" id="PF25212">
    <property type="entry name" value="HVO_A0114"/>
    <property type="match status" value="1"/>
</dbReference>
<proteinExistence type="predicted"/>
<reference evidence="1 2" key="1">
    <citation type="submission" date="2018-01" db="EMBL/GenBank/DDBJ databases">
        <title>Whole genome analyses suggest that Burkholderia sensu lato contains two further novel genera in the rhizoxinica-symbiotica group Mycetohabitans gen. nov., and Trinickia gen. nov.: implications for the evolution of diazotrophy and nodulation in the Burkholderiaceae.</title>
        <authorList>
            <person name="Estrada-de los Santos P."/>
            <person name="Palmer M."/>
            <person name="Chavez-Ramirez B."/>
            <person name="Beukes C."/>
            <person name="Steenkamp E.T."/>
            <person name="Hirsch A.M."/>
            <person name="Manyaka P."/>
            <person name="Maluk M."/>
            <person name="Lafos M."/>
            <person name="Crook M."/>
            <person name="Gross E."/>
            <person name="Simon M.F."/>
            <person name="Bueno dos Reis Junior F."/>
            <person name="Poole P.S."/>
            <person name="Venter S.N."/>
            <person name="James E.K."/>
        </authorList>
    </citation>
    <scope>NUCLEOTIDE SEQUENCE [LARGE SCALE GENOMIC DNA]</scope>
    <source>
        <strain evidence="1 2">JPY 581</strain>
    </source>
</reference>